<dbReference type="InterPro" id="IPR005491">
    <property type="entry name" value="ENT_dom"/>
</dbReference>
<feature type="compositionally biased region" description="Polar residues" evidence="2">
    <location>
        <begin position="325"/>
        <end position="348"/>
    </location>
</feature>
<organism evidence="4 5">
    <name type="scientific">Parnassius apollo</name>
    <name type="common">Apollo butterfly</name>
    <name type="synonym">Papilio apollo</name>
    <dbReference type="NCBI Taxonomy" id="110799"/>
    <lineage>
        <taxon>Eukaryota</taxon>
        <taxon>Metazoa</taxon>
        <taxon>Ecdysozoa</taxon>
        <taxon>Arthropoda</taxon>
        <taxon>Hexapoda</taxon>
        <taxon>Insecta</taxon>
        <taxon>Pterygota</taxon>
        <taxon>Neoptera</taxon>
        <taxon>Endopterygota</taxon>
        <taxon>Lepidoptera</taxon>
        <taxon>Glossata</taxon>
        <taxon>Ditrysia</taxon>
        <taxon>Papilionoidea</taxon>
        <taxon>Papilionidae</taxon>
        <taxon>Parnassiinae</taxon>
        <taxon>Parnassini</taxon>
        <taxon>Parnassius</taxon>
        <taxon>Parnassius</taxon>
    </lineage>
</organism>
<evidence type="ECO:0000313" key="5">
    <source>
        <dbReference type="Proteomes" id="UP000691718"/>
    </source>
</evidence>
<reference evidence="4" key="1">
    <citation type="submission" date="2021-04" db="EMBL/GenBank/DDBJ databases">
        <authorList>
            <person name="Tunstrom K."/>
        </authorList>
    </citation>
    <scope>NUCLEOTIDE SEQUENCE</scope>
</reference>
<proteinExistence type="predicted"/>
<feature type="region of interest" description="Disordered" evidence="2">
    <location>
        <begin position="402"/>
        <end position="431"/>
    </location>
</feature>
<sequence length="1066" mass="116464">MPKNTELFLHSIRDYPVLYAIGNADYKNTYKKEVAWRKLQEKTRIDELEAYSKMISVLRAQGALEENRKKLLEELRAVLHISNDRHSAEARRVSNDELLATIAEQLAGPNTGLAWIREGRRRIPLLPRGIPQTAYTEIADRAADAAAAENRELQKKLENEKLITPKSNEEEVPEAEGQTAEGAFSTNEEIDELLYPPIAMEDETAKIWETELICRKRKIPEGGTIPEDGTTPVKNMRNIPVNTNQKHLNLSQIYSKFSQPASSKPSSQSKHSYNQVSKVSTSKSNQPNIHNKSTSRTQHKHRSHKQSTKGAAHTKSKAQRKPQELQMSPSKHYNPSSQQLEYSGPPNSFQATYAQTVLGTKLKSDFIDETKPKVMSSPGMVTDSPTLQLLTQPATVSHELRVSDNAHPDNPSSLQAQSVPASNQTGTGKPCHLIIKKRGDVTSDKKVQMSEFKILQKPSDGVKLLSNRQLVVAPSSAQKALNTGKLVTTKVIGSASKSRAESTPVVTEKMIVVSKPAMENKILTNSKIILSSSTSTTHNKESVALSTSNISSKSTETFTPKGIPATDLKVSAKTFVLNPKSGQKMVVLPAKARTKPIGEGQVPLLHFKGIPTAMKLVPVSSQSVTQLTKSCAGTVVSKPTIVNTIPSNAKIVGVEPIKTANLADIVPVKGLAPVSTTKITNPIVRPVSSKGSVIVVQKGNTIGKALTFTKNGNDMSKIIMGKNVNQLLQASKPDQVDADKCTGNVIVLELNNEQTGRTTTMSEILDSRGANMPRATELKNISHQEITQDTPVLFESPLTEDTCTPNSLDSTAESIGDMAPLVVSDLTVMHKESKTFEKGTEGIKDSSSVTDWEMELETVSRKDKDEDDKLNSLHLDLGMSSDSESDYSVNTLKSKSKSSAQESIQRATPSGERNEMYIGAGTLSLTTRTLLSQLQEEGSSSNDSSFALRSKMSEKLKECDIKLDKSESEALTKAKAKLSEKVAEAKSQQKRIDIYSTAITPSEINLDAFSYLDEGMLVGDDVFSSNKREGRRTDVLDDQLSRLLGEDSVNSTDSQTVSESLPLNKQ</sequence>
<dbReference type="GO" id="GO:0005654">
    <property type="term" value="C:nucleoplasm"/>
    <property type="evidence" value="ECO:0007669"/>
    <property type="project" value="TreeGrafter"/>
</dbReference>
<feature type="compositionally biased region" description="Basic and acidic residues" evidence="2">
    <location>
        <begin position="156"/>
        <end position="169"/>
    </location>
</feature>
<dbReference type="EMBL" id="CAJQZP010000935">
    <property type="protein sequence ID" value="CAG4997742.1"/>
    <property type="molecule type" value="Genomic_DNA"/>
</dbReference>
<protein>
    <submittedName>
        <fullName evidence="4">(apollo) hypothetical protein</fullName>
    </submittedName>
</protein>
<dbReference type="PANTHER" id="PTHR16500">
    <property type="entry name" value="BRCA2-INTERACTING TRANSCRIPTIONAL REPRESSOR EMSY"/>
    <property type="match status" value="1"/>
</dbReference>
<evidence type="ECO:0000313" key="4">
    <source>
        <dbReference type="EMBL" id="CAG4997742.1"/>
    </source>
</evidence>
<evidence type="ECO:0000259" key="3">
    <source>
        <dbReference type="PROSITE" id="PS51138"/>
    </source>
</evidence>
<feature type="compositionally biased region" description="Polar residues" evidence="2">
    <location>
        <begin position="880"/>
        <end position="908"/>
    </location>
</feature>
<feature type="region of interest" description="Disordered" evidence="2">
    <location>
        <begin position="1044"/>
        <end position="1066"/>
    </location>
</feature>
<evidence type="ECO:0000256" key="1">
    <source>
        <dbReference type="SAM" id="Coils"/>
    </source>
</evidence>
<feature type="coiled-coil region" evidence="1">
    <location>
        <begin position="949"/>
        <end position="991"/>
    </location>
</feature>
<dbReference type="Pfam" id="PF03735">
    <property type="entry name" value="ENT"/>
    <property type="match status" value="1"/>
</dbReference>
<feature type="compositionally biased region" description="Polar residues" evidence="2">
    <location>
        <begin position="273"/>
        <end position="296"/>
    </location>
</feature>
<accession>A0A8S3X2B7</accession>
<name>A0A8S3X2B7_PARAO</name>
<dbReference type="SMART" id="SM01191">
    <property type="entry name" value="ENT"/>
    <property type="match status" value="1"/>
</dbReference>
<feature type="compositionally biased region" description="Polar residues" evidence="2">
    <location>
        <begin position="410"/>
        <end position="427"/>
    </location>
</feature>
<feature type="compositionally biased region" description="Low complexity" evidence="2">
    <location>
        <begin position="257"/>
        <end position="272"/>
    </location>
</feature>
<feature type="region of interest" description="Disordered" evidence="2">
    <location>
        <begin position="257"/>
        <end position="348"/>
    </location>
</feature>
<feature type="region of interest" description="Disordered" evidence="2">
    <location>
        <begin position="875"/>
        <end position="914"/>
    </location>
</feature>
<dbReference type="GO" id="GO:0006355">
    <property type="term" value="P:regulation of DNA-templated transcription"/>
    <property type="evidence" value="ECO:0007669"/>
    <property type="project" value="InterPro"/>
</dbReference>
<feature type="domain" description="ENT" evidence="3">
    <location>
        <begin position="39"/>
        <end position="123"/>
    </location>
</feature>
<feature type="compositionally biased region" description="Basic residues" evidence="2">
    <location>
        <begin position="297"/>
        <end position="320"/>
    </location>
</feature>
<feature type="region of interest" description="Disordered" evidence="2">
    <location>
        <begin position="156"/>
        <end position="188"/>
    </location>
</feature>
<dbReference type="PROSITE" id="PS51138">
    <property type="entry name" value="ENT"/>
    <property type="match status" value="1"/>
</dbReference>
<feature type="compositionally biased region" description="Polar residues" evidence="2">
    <location>
        <begin position="1048"/>
        <end position="1066"/>
    </location>
</feature>
<keyword evidence="5" id="KW-1185">Reference proteome</keyword>
<dbReference type="AlphaFoldDB" id="A0A8S3X2B7"/>
<keyword evidence="1" id="KW-0175">Coiled coil</keyword>
<dbReference type="Proteomes" id="UP000691718">
    <property type="component" value="Unassembled WGS sequence"/>
</dbReference>
<dbReference type="InterPro" id="IPR033482">
    <property type="entry name" value="EMSY"/>
</dbReference>
<gene>
    <name evidence="4" type="ORF">PAPOLLO_LOCUS13240</name>
</gene>
<evidence type="ECO:0000256" key="2">
    <source>
        <dbReference type="SAM" id="MobiDB-lite"/>
    </source>
</evidence>
<dbReference type="PANTHER" id="PTHR16500:SF3">
    <property type="entry name" value="BRCA2-INTERACTING TRANSCRIPTIONAL REPRESSOR EMSY"/>
    <property type="match status" value="1"/>
</dbReference>
<comment type="caution">
    <text evidence="4">The sequence shown here is derived from an EMBL/GenBank/DDBJ whole genome shotgun (WGS) entry which is preliminary data.</text>
</comment>
<dbReference type="OrthoDB" id="10035579at2759"/>